<accession>A0A0T7FFX6</accession>
<dbReference type="EMBL" id="CCRH01000005">
    <property type="protein sequence ID" value="CDZ33932.1"/>
    <property type="molecule type" value="Genomic_DNA"/>
</dbReference>
<reference evidence="2 3" key="1">
    <citation type="submission" date="2014-08" db="EMBL/GenBank/DDBJ databases">
        <authorList>
            <person name="Chen Y.-H."/>
        </authorList>
    </citation>
    <scope>NUCLEOTIDE SEQUENCE [LARGE SCALE GENOMIC DNA]</scope>
</reference>
<dbReference type="GO" id="GO:0016788">
    <property type="term" value="F:hydrolase activity, acting on ester bonds"/>
    <property type="evidence" value="ECO:0007669"/>
    <property type="project" value="UniProtKB-ARBA"/>
</dbReference>
<dbReference type="Gene3D" id="3.40.50.1110">
    <property type="entry name" value="SGNH hydrolase"/>
    <property type="match status" value="1"/>
</dbReference>
<dbReference type="Pfam" id="PF13472">
    <property type="entry name" value="Lipase_GDSL_2"/>
    <property type="match status" value="1"/>
</dbReference>
<organism evidence="2 3">
    <name type="scientific">Neorhizobium galegae bv. officinalis</name>
    <dbReference type="NCBI Taxonomy" id="323656"/>
    <lineage>
        <taxon>Bacteria</taxon>
        <taxon>Pseudomonadati</taxon>
        <taxon>Pseudomonadota</taxon>
        <taxon>Alphaproteobacteria</taxon>
        <taxon>Hyphomicrobiales</taxon>
        <taxon>Rhizobiaceae</taxon>
        <taxon>Rhizobium/Agrobacterium group</taxon>
        <taxon>Neorhizobium</taxon>
    </lineage>
</organism>
<protein>
    <submittedName>
        <fullName evidence="2">Lysophospholipase L1-like esterase</fullName>
    </submittedName>
</protein>
<dbReference type="InterPro" id="IPR036514">
    <property type="entry name" value="SGNH_hydro_sf"/>
</dbReference>
<name>A0A0T7FFX6_NEOGA</name>
<sequence length="389" mass="41759">MSVSLPRAGRIAILGTSLVQQNHLGDATSLATSARGWMSWAEVLSHGRLSCPVHHDPGVVPGWEPSNREGVSRFFSGLNFGVSGQKAIEIERRVPRLLESDFDLIIVDAGTNDMMVETRQTIAETRAQIASALLEAGKTVILLPILARGIQKWPAGGAERAKAHWINRHSIDFAASHANCHIFDWNAAWVDTDSDFGEPHAGYSNDGTHFSVLGGFAVGSLLAGYLENIVPHAPDRVLSKDDRFDPVNNPLGNLTSKSSARPMTEKGAASHRLCGEIIHPGIGVWVEAICDVEVPAHDGVSGISLRLKDASDDGQEAIALAPFYADDGSLFPFPNTSWRGALRTPPLKLKPGAKAPELYLDVILRAGAMPIVIGIARIDVRPVPSPVRA</sequence>
<dbReference type="InterPro" id="IPR013830">
    <property type="entry name" value="SGNH_hydro"/>
</dbReference>
<dbReference type="CDD" id="cd00229">
    <property type="entry name" value="SGNH_hydrolase"/>
    <property type="match status" value="1"/>
</dbReference>
<feature type="domain" description="SGNH hydrolase-type esterase" evidence="1">
    <location>
        <begin position="78"/>
        <end position="214"/>
    </location>
</feature>
<dbReference type="OrthoDB" id="8324689at2"/>
<dbReference type="SUPFAM" id="SSF52266">
    <property type="entry name" value="SGNH hydrolase"/>
    <property type="match status" value="1"/>
</dbReference>
<evidence type="ECO:0000313" key="2">
    <source>
        <dbReference type="EMBL" id="CDZ33932.1"/>
    </source>
</evidence>
<proteinExistence type="predicted"/>
<evidence type="ECO:0000313" key="3">
    <source>
        <dbReference type="Proteomes" id="UP000046176"/>
    </source>
</evidence>
<dbReference type="AlphaFoldDB" id="A0A0T7FFX6"/>
<dbReference type="Proteomes" id="UP000046176">
    <property type="component" value="Unassembled WGS sequence"/>
</dbReference>
<evidence type="ECO:0000259" key="1">
    <source>
        <dbReference type="Pfam" id="PF13472"/>
    </source>
</evidence>
<gene>
    <name evidence="2" type="ORF">NGAL_HAMBI1145_20500</name>
</gene>
<dbReference type="RefSeq" id="WP_046666276.1">
    <property type="nucleotide sequence ID" value="NZ_CCRH01000005.1"/>
</dbReference>